<keyword evidence="7 9" id="KW-0807">Transducer</keyword>
<feature type="transmembrane region" description="Helical" evidence="10">
    <location>
        <begin position="208"/>
        <end position="227"/>
    </location>
</feature>
<keyword evidence="2" id="KW-1003">Cell membrane</keyword>
<dbReference type="InterPro" id="IPR033480">
    <property type="entry name" value="sCache_2"/>
</dbReference>
<evidence type="ECO:0000256" key="10">
    <source>
        <dbReference type="SAM" id="Phobius"/>
    </source>
</evidence>
<dbReference type="InterPro" id="IPR000727">
    <property type="entry name" value="T_SNARE_dom"/>
</dbReference>
<dbReference type="STRING" id="1226968.A6A40_07815"/>
<evidence type="ECO:0000313" key="14">
    <source>
        <dbReference type="EMBL" id="ANC91822.2"/>
    </source>
</evidence>
<evidence type="ECO:0000256" key="8">
    <source>
        <dbReference type="ARBA" id="ARBA00029447"/>
    </source>
</evidence>
<organism evidence="14 15">
    <name type="scientific">Azospirillum humicireducens</name>
    <dbReference type="NCBI Taxonomy" id="1226968"/>
    <lineage>
        <taxon>Bacteria</taxon>
        <taxon>Pseudomonadati</taxon>
        <taxon>Pseudomonadota</taxon>
        <taxon>Alphaproteobacteria</taxon>
        <taxon>Rhodospirillales</taxon>
        <taxon>Azospirillaceae</taxon>
        <taxon>Azospirillum</taxon>
    </lineage>
</organism>
<feature type="domain" description="T-SNARE coiled-coil homology" evidence="12">
    <location>
        <begin position="484"/>
        <end position="536"/>
    </location>
</feature>
<dbReference type="Pfam" id="PF17200">
    <property type="entry name" value="sCache_2"/>
    <property type="match status" value="1"/>
</dbReference>
<dbReference type="PANTHER" id="PTHR32089">
    <property type="entry name" value="METHYL-ACCEPTING CHEMOTAXIS PROTEIN MCPB"/>
    <property type="match status" value="1"/>
</dbReference>
<feature type="domain" description="Methyl-accepting transducer" evidence="11">
    <location>
        <begin position="322"/>
        <end position="547"/>
    </location>
</feature>
<dbReference type="Pfam" id="PF00672">
    <property type="entry name" value="HAMP"/>
    <property type="match status" value="1"/>
</dbReference>
<dbReference type="PROSITE" id="PS50192">
    <property type="entry name" value="T_SNARE"/>
    <property type="match status" value="1"/>
</dbReference>
<evidence type="ECO:0000256" key="2">
    <source>
        <dbReference type="ARBA" id="ARBA00022475"/>
    </source>
</evidence>
<keyword evidence="3" id="KW-0997">Cell inner membrane</keyword>
<comment type="subcellular location">
    <subcellularLocation>
        <location evidence="1">Cell inner membrane</location>
        <topology evidence="1">Multi-pass membrane protein</topology>
    </subcellularLocation>
</comment>
<dbReference type="InterPro" id="IPR004089">
    <property type="entry name" value="MCPsignal_dom"/>
</dbReference>
<dbReference type="GO" id="GO:0007165">
    <property type="term" value="P:signal transduction"/>
    <property type="evidence" value="ECO:0007669"/>
    <property type="project" value="UniProtKB-KW"/>
</dbReference>
<evidence type="ECO:0000256" key="6">
    <source>
        <dbReference type="ARBA" id="ARBA00023136"/>
    </source>
</evidence>
<keyword evidence="15" id="KW-1185">Reference proteome</keyword>
<evidence type="ECO:0000259" key="11">
    <source>
        <dbReference type="PROSITE" id="PS50111"/>
    </source>
</evidence>
<evidence type="ECO:0000256" key="5">
    <source>
        <dbReference type="ARBA" id="ARBA00022989"/>
    </source>
</evidence>
<dbReference type="PANTHER" id="PTHR32089:SF112">
    <property type="entry name" value="LYSOZYME-LIKE PROTEIN-RELATED"/>
    <property type="match status" value="1"/>
</dbReference>
<dbReference type="InterPro" id="IPR003660">
    <property type="entry name" value="HAMP_dom"/>
</dbReference>
<dbReference type="SMART" id="SM00283">
    <property type="entry name" value="MA"/>
    <property type="match status" value="1"/>
</dbReference>
<reference evidence="14 15" key="1">
    <citation type="journal article" date="2013" name="Int. J. Syst. Evol. Microbiol.">
        <title>Azospirillum humicireducens sp. nov., a nitrogen-fixing bacterium isolated from a microbial fuel cell.</title>
        <authorList>
            <person name="Zhou S."/>
            <person name="Han L."/>
            <person name="Wang Y."/>
            <person name="Yang G."/>
            <person name="Zhuang L."/>
            <person name="Hu P."/>
        </authorList>
    </citation>
    <scope>NUCLEOTIDE SEQUENCE [LARGE SCALE GENOMIC DNA]</scope>
    <source>
        <strain evidence="14 15">SgZ-5</strain>
    </source>
</reference>
<evidence type="ECO:0000256" key="3">
    <source>
        <dbReference type="ARBA" id="ARBA00022519"/>
    </source>
</evidence>
<evidence type="ECO:0000256" key="7">
    <source>
        <dbReference type="ARBA" id="ARBA00023224"/>
    </source>
</evidence>
<dbReference type="PRINTS" id="PR00260">
    <property type="entry name" value="CHEMTRNSDUCR"/>
</dbReference>
<sequence length="578" mass="60992">MGPMMAPKTHDLRRESQMALRITINRKLISLPIVMLLVFVAGSALLLKSMRTSQEVANQDKVRAVVEVAMGVVRYFEDRSAKGEMSVEDAQTKARDVIRTMRHGSRSDYFFITSPDNKLLVHGVQPQLEGRDFGGVRDVNGVPYARMLGEAARAGGGHVYFSWQRNADEAPLLKVAYAAMSPGWKWVVGSGVFVDHIEADFRAHALEAALIAAMLGGIAALMALLIARSITKPLTRLTQVMRRLADGDVDVAVTDSSRRDEIGEMAAAMSVFKDRAAENHTLRLQQEEMRVKAQADRAALLAKLADSFERSIGEVVRLVTASAGTMRVTARTLTDSASVATDRSSAAFQAADSAKASIGSVAAAAEELTSSISEIGRQAGVSSEIAHRAVDEASKTNQIMDGLVRAANEVGEVVSLINSIAGQTNLLALNATIEAARAGEHGKGFAVVASEVKGLAGQTARATEDIQRKISEIQQATDAAVVAIRDIGGIIGQMTGIASTIAAAVEEQGAATSEISRNVHNAAEGAQAVSLNVAGANDASVDAGGKAEAMLGEADRLVGVAEKLRGEVEGFVANIRAA</sequence>
<feature type="domain" description="HAMP" evidence="13">
    <location>
        <begin position="228"/>
        <end position="281"/>
    </location>
</feature>
<comment type="similarity">
    <text evidence="8">Belongs to the methyl-accepting chemotaxis (MCP) protein family.</text>
</comment>
<dbReference type="CDD" id="cd06225">
    <property type="entry name" value="HAMP"/>
    <property type="match status" value="1"/>
</dbReference>
<dbReference type="Gene3D" id="6.10.340.10">
    <property type="match status" value="1"/>
</dbReference>
<dbReference type="Pfam" id="PF00015">
    <property type="entry name" value="MCPsignal"/>
    <property type="match status" value="1"/>
</dbReference>
<keyword evidence="4 10" id="KW-0812">Transmembrane</keyword>
<evidence type="ECO:0000313" key="15">
    <source>
        <dbReference type="Proteomes" id="UP000077405"/>
    </source>
</evidence>
<dbReference type="GO" id="GO:0005886">
    <property type="term" value="C:plasma membrane"/>
    <property type="evidence" value="ECO:0007669"/>
    <property type="project" value="UniProtKB-SubCell"/>
</dbReference>
<dbReference type="SUPFAM" id="SSF58104">
    <property type="entry name" value="Methyl-accepting chemotaxis protein (MCP) signaling domain"/>
    <property type="match status" value="1"/>
</dbReference>
<dbReference type="Gene3D" id="1.10.287.950">
    <property type="entry name" value="Methyl-accepting chemotaxis protein"/>
    <property type="match status" value="1"/>
</dbReference>
<evidence type="ECO:0000259" key="12">
    <source>
        <dbReference type="PROSITE" id="PS50192"/>
    </source>
</evidence>
<dbReference type="EMBL" id="CP015285">
    <property type="protein sequence ID" value="ANC91822.2"/>
    <property type="molecule type" value="Genomic_DNA"/>
</dbReference>
<evidence type="ECO:0000256" key="4">
    <source>
        <dbReference type="ARBA" id="ARBA00022692"/>
    </source>
</evidence>
<dbReference type="AlphaFoldDB" id="A0A160JFX4"/>
<dbReference type="SMART" id="SM00304">
    <property type="entry name" value="HAMP"/>
    <property type="match status" value="1"/>
</dbReference>
<evidence type="ECO:0000256" key="9">
    <source>
        <dbReference type="PROSITE-ProRule" id="PRU00284"/>
    </source>
</evidence>
<dbReference type="PROSITE" id="PS50885">
    <property type="entry name" value="HAMP"/>
    <property type="match status" value="1"/>
</dbReference>
<dbReference type="KEGG" id="ahu:A6A40_07815"/>
<dbReference type="SMART" id="SM01049">
    <property type="entry name" value="Cache_2"/>
    <property type="match status" value="1"/>
</dbReference>
<dbReference type="GO" id="GO:0006935">
    <property type="term" value="P:chemotaxis"/>
    <property type="evidence" value="ECO:0007669"/>
    <property type="project" value="InterPro"/>
</dbReference>
<evidence type="ECO:0000259" key="13">
    <source>
        <dbReference type="PROSITE" id="PS50885"/>
    </source>
</evidence>
<protein>
    <submittedName>
        <fullName evidence="14">Methyl-accepting chemotaxis protein</fullName>
    </submittedName>
</protein>
<dbReference type="Proteomes" id="UP000077405">
    <property type="component" value="Chromosome"/>
</dbReference>
<name>A0A160JFX4_9PROT</name>
<keyword evidence="5 10" id="KW-1133">Transmembrane helix</keyword>
<accession>A0A160JFX4</accession>
<dbReference type="Gene3D" id="3.30.450.20">
    <property type="entry name" value="PAS domain"/>
    <property type="match status" value="1"/>
</dbReference>
<gene>
    <name evidence="14" type="ORF">A6A40_07815</name>
</gene>
<dbReference type="GO" id="GO:0004888">
    <property type="term" value="F:transmembrane signaling receptor activity"/>
    <property type="evidence" value="ECO:0007669"/>
    <property type="project" value="InterPro"/>
</dbReference>
<keyword evidence="6 10" id="KW-0472">Membrane</keyword>
<proteinExistence type="inferred from homology"/>
<dbReference type="PROSITE" id="PS50111">
    <property type="entry name" value="CHEMOTAXIS_TRANSDUC_2"/>
    <property type="match status" value="1"/>
</dbReference>
<evidence type="ECO:0000256" key="1">
    <source>
        <dbReference type="ARBA" id="ARBA00004429"/>
    </source>
</evidence>
<dbReference type="InterPro" id="IPR004090">
    <property type="entry name" value="Chemotax_Me-accpt_rcpt"/>
</dbReference>